<dbReference type="eggNOG" id="COG2234">
    <property type="taxonomic scope" value="Bacteria"/>
</dbReference>
<evidence type="ECO:0000259" key="2">
    <source>
        <dbReference type="Pfam" id="PF04389"/>
    </source>
</evidence>
<dbReference type="EMBL" id="CP000747">
    <property type="protein sequence ID" value="ACG78983.1"/>
    <property type="molecule type" value="Genomic_DNA"/>
</dbReference>
<dbReference type="PANTHER" id="PTHR12147">
    <property type="entry name" value="METALLOPEPTIDASE M28 FAMILY MEMBER"/>
    <property type="match status" value="1"/>
</dbReference>
<dbReference type="PANTHER" id="PTHR12147:SF26">
    <property type="entry name" value="PEPTIDASE M28 DOMAIN-CONTAINING PROTEIN"/>
    <property type="match status" value="1"/>
</dbReference>
<keyword evidence="4" id="KW-1185">Reference proteome</keyword>
<dbReference type="Pfam" id="PF04389">
    <property type="entry name" value="Peptidase_M28"/>
    <property type="match status" value="1"/>
</dbReference>
<gene>
    <name evidence="3" type="ordered locus">PHZ_c2574</name>
</gene>
<protein>
    <submittedName>
        <fullName evidence="3">Aminopeptidase</fullName>
    </submittedName>
</protein>
<dbReference type="SUPFAM" id="SSF52025">
    <property type="entry name" value="PA domain"/>
    <property type="match status" value="1"/>
</dbReference>
<proteinExistence type="predicted"/>
<dbReference type="KEGG" id="pzu:PHZ_c2574"/>
<evidence type="ECO:0000256" key="1">
    <source>
        <dbReference type="SAM" id="SignalP"/>
    </source>
</evidence>
<keyword evidence="3" id="KW-0031">Aminopeptidase</keyword>
<dbReference type="InterPro" id="IPR045175">
    <property type="entry name" value="M28_fam"/>
</dbReference>
<dbReference type="GO" id="GO:0004177">
    <property type="term" value="F:aminopeptidase activity"/>
    <property type="evidence" value="ECO:0007669"/>
    <property type="project" value="UniProtKB-KW"/>
</dbReference>
<feature type="domain" description="Peptidase M28" evidence="2">
    <location>
        <begin position="301"/>
        <end position="516"/>
    </location>
</feature>
<keyword evidence="3" id="KW-0378">Hydrolase</keyword>
<accession>B4RH35</accession>
<dbReference type="InterPro" id="IPR007484">
    <property type="entry name" value="Peptidase_M28"/>
</dbReference>
<dbReference type="SUPFAM" id="SSF53187">
    <property type="entry name" value="Zn-dependent exopeptidases"/>
    <property type="match status" value="1"/>
</dbReference>
<evidence type="ECO:0000313" key="3">
    <source>
        <dbReference type="EMBL" id="ACG78983.1"/>
    </source>
</evidence>
<dbReference type="CDD" id="cd04820">
    <property type="entry name" value="PA_M28_1_1"/>
    <property type="match status" value="1"/>
</dbReference>
<dbReference type="Gene3D" id="3.50.30.30">
    <property type="match status" value="1"/>
</dbReference>
<dbReference type="HOGENOM" id="CLU_019932_2_1_5"/>
<name>B4RH35_PHEZH</name>
<organism evidence="3 4">
    <name type="scientific">Phenylobacterium zucineum (strain HLK1)</name>
    <dbReference type="NCBI Taxonomy" id="450851"/>
    <lineage>
        <taxon>Bacteria</taxon>
        <taxon>Pseudomonadati</taxon>
        <taxon>Pseudomonadota</taxon>
        <taxon>Alphaproteobacteria</taxon>
        <taxon>Caulobacterales</taxon>
        <taxon>Caulobacteraceae</taxon>
        <taxon>Phenylobacterium</taxon>
    </lineage>
</organism>
<feature type="chain" id="PRO_5002822662" evidence="1">
    <location>
        <begin position="27"/>
        <end position="550"/>
    </location>
</feature>
<dbReference type="STRING" id="450851.PHZ_c2574"/>
<dbReference type="RefSeq" id="WP_012523121.1">
    <property type="nucleotide sequence ID" value="NC_011144.1"/>
</dbReference>
<dbReference type="InterPro" id="IPR046450">
    <property type="entry name" value="PA_dom_sf"/>
</dbReference>
<feature type="signal peptide" evidence="1">
    <location>
        <begin position="1"/>
        <end position="26"/>
    </location>
</feature>
<dbReference type="AlphaFoldDB" id="B4RH35"/>
<dbReference type="Proteomes" id="UP000001868">
    <property type="component" value="Chromosome"/>
</dbReference>
<keyword evidence="1" id="KW-0732">Signal</keyword>
<dbReference type="GO" id="GO:0006508">
    <property type="term" value="P:proteolysis"/>
    <property type="evidence" value="ECO:0007669"/>
    <property type="project" value="InterPro"/>
</dbReference>
<evidence type="ECO:0000313" key="4">
    <source>
        <dbReference type="Proteomes" id="UP000001868"/>
    </source>
</evidence>
<keyword evidence="3" id="KW-0645">Protease</keyword>
<dbReference type="OrthoDB" id="9778250at2"/>
<dbReference type="Gene3D" id="3.40.630.10">
    <property type="entry name" value="Zn peptidases"/>
    <property type="match status" value="1"/>
</dbReference>
<sequence length="550" mass="58129">MKPLKMLAVPAVAVALASALASGVSAQPVSGAASAERIRAHMGFLASDLLEGREAGTRGYDIAAEYAAAQFALLGLKPAGDAGSYFQTVPMVSARAVDEGRLVVKGPTGTTALVHGEDYLVARNPAAAETKVAAPLVFVGYGVVAPEKGRDDYKGLDVKGKIVVALDGAPKAFQSEERAYYRSGRTKRLEAAKRGAVGFIEVNTPTSEKMRPFDQSARNWKTWAMTWRAPGGGPFVVAPETPLLASVSVKGAAKLFAGAKVPLETIYAAADAPKGVTPRFALPASAEAAFRTELKETQSRNVAALLEGSDTALKAETVVLSAHLDHVGVRETKDGEDGLHNGALDNAGGVATTFEVARAFVESGEKPKRSVLFLLVTAEEKGLVGAEYFARNPTPGVGTMVANVNLDMPILTYDFSDLVAFGAERSAIGPAVQRAAARVGVALSPDPLPDEGLFTRSDHYRFVEAGVPSVFLMTGFAEGGEEKFRGFLAGCYHKPCDDLSQPIDYAAGAKFAKINYEIARELADADRRPAWNRGDFFAGRFATDRTVADR</sequence>
<dbReference type="GO" id="GO:0008235">
    <property type="term" value="F:metalloexopeptidase activity"/>
    <property type="evidence" value="ECO:0007669"/>
    <property type="project" value="InterPro"/>
</dbReference>
<reference evidence="3 4" key="1">
    <citation type="journal article" date="2008" name="BMC Genomics">
        <title>Complete genome of Phenylobacterium zucineum - a novel facultative intracellular bacterium isolated from human erythroleukemia cell line K562.</title>
        <authorList>
            <person name="Luo Y."/>
            <person name="Xu X."/>
            <person name="Ding Z."/>
            <person name="Liu Z."/>
            <person name="Zhang B."/>
            <person name="Yan Z."/>
            <person name="Sun J."/>
            <person name="Hu S."/>
            <person name="Hu X."/>
        </authorList>
    </citation>
    <scope>NUCLEOTIDE SEQUENCE [LARGE SCALE GENOMIC DNA]</scope>
    <source>
        <strain evidence="3 4">HLK1</strain>
    </source>
</reference>